<dbReference type="EMBL" id="CP071446">
    <property type="protein sequence ID" value="QTA38292.1"/>
    <property type="molecule type" value="Genomic_DNA"/>
</dbReference>
<feature type="region of interest" description="Disordered" evidence="1">
    <location>
        <begin position="19"/>
        <end position="48"/>
    </location>
</feature>
<proteinExistence type="predicted"/>
<reference evidence="2 3" key="1">
    <citation type="submission" date="2021-03" db="EMBL/GenBank/DDBJ databases">
        <title>Thermosipho ferrireducens sp.nov., an anaerobic thermophilic iron-reducing bacterium isolated from a deep-sea hydrothermal sulfide deposits.</title>
        <authorList>
            <person name="Zeng X."/>
            <person name="Chen Y."/>
            <person name="Shao Z."/>
        </authorList>
    </citation>
    <scope>NUCLEOTIDE SEQUENCE [LARGE SCALE GENOMIC DNA]</scope>
    <source>
        <strain evidence="2 3">JL129W03</strain>
    </source>
</reference>
<dbReference type="Proteomes" id="UP000671862">
    <property type="component" value="Chromosome"/>
</dbReference>
<sequence>MKKKIKILSQIDLIKLSSSGNTDAKKELENRLKNMVEDNGKTKGKKNS</sequence>
<name>A0ABX7S6T0_9BACT</name>
<organism evidence="2 3">
    <name type="scientific">Thermosipho ferrireducens</name>
    <dbReference type="NCBI Taxonomy" id="2571116"/>
    <lineage>
        <taxon>Bacteria</taxon>
        <taxon>Thermotogati</taxon>
        <taxon>Thermotogota</taxon>
        <taxon>Thermotogae</taxon>
        <taxon>Thermotogales</taxon>
        <taxon>Fervidobacteriaceae</taxon>
        <taxon>Thermosipho</taxon>
    </lineage>
</organism>
<evidence type="ECO:0000313" key="2">
    <source>
        <dbReference type="EMBL" id="QTA38292.1"/>
    </source>
</evidence>
<evidence type="ECO:0000313" key="3">
    <source>
        <dbReference type="Proteomes" id="UP000671862"/>
    </source>
</evidence>
<keyword evidence="3" id="KW-1185">Reference proteome</keyword>
<protein>
    <submittedName>
        <fullName evidence="2">Uncharacterized protein</fullName>
    </submittedName>
</protein>
<dbReference type="RefSeq" id="WP_207567011.1">
    <property type="nucleotide sequence ID" value="NZ_CP071446.1"/>
</dbReference>
<accession>A0ABX7S6T0</accession>
<evidence type="ECO:0000256" key="1">
    <source>
        <dbReference type="SAM" id="MobiDB-lite"/>
    </source>
</evidence>
<feature type="compositionally biased region" description="Basic and acidic residues" evidence="1">
    <location>
        <begin position="23"/>
        <end position="41"/>
    </location>
</feature>
<gene>
    <name evidence="2" type="ORF">JYK00_01770</name>
</gene>